<gene>
    <name evidence="3" type="primary">LOC115889440</name>
</gene>
<dbReference type="Pfam" id="PF00078">
    <property type="entry name" value="RVT_1"/>
    <property type="match status" value="1"/>
</dbReference>
<dbReference type="AlphaFoldDB" id="A0A6J2YR73"/>
<dbReference type="RefSeq" id="XP_030765285.1">
    <property type="nucleotide sequence ID" value="XM_030909425.1"/>
</dbReference>
<evidence type="ECO:0000313" key="3">
    <source>
        <dbReference type="RefSeq" id="XP_030765285.1"/>
    </source>
</evidence>
<dbReference type="KEGG" id="soy:115889440"/>
<evidence type="ECO:0000313" key="2">
    <source>
        <dbReference type="Proteomes" id="UP000504635"/>
    </source>
</evidence>
<reference evidence="3" key="1">
    <citation type="submission" date="2025-08" db="UniProtKB">
        <authorList>
            <consortium name="RefSeq"/>
        </authorList>
    </citation>
    <scope>IDENTIFICATION</scope>
    <source>
        <tissue evidence="3">Gonads</tissue>
    </source>
</reference>
<dbReference type="InterPro" id="IPR000477">
    <property type="entry name" value="RT_dom"/>
</dbReference>
<organism evidence="2 3">
    <name type="scientific">Sitophilus oryzae</name>
    <name type="common">Rice weevil</name>
    <name type="synonym">Curculio oryzae</name>
    <dbReference type="NCBI Taxonomy" id="7048"/>
    <lineage>
        <taxon>Eukaryota</taxon>
        <taxon>Metazoa</taxon>
        <taxon>Ecdysozoa</taxon>
        <taxon>Arthropoda</taxon>
        <taxon>Hexapoda</taxon>
        <taxon>Insecta</taxon>
        <taxon>Pterygota</taxon>
        <taxon>Neoptera</taxon>
        <taxon>Endopterygota</taxon>
        <taxon>Coleoptera</taxon>
        <taxon>Polyphaga</taxon>
        <taxon>Cucujiformia</taxon>
        <taxon>Curculionidae</taxon>
        <taxon>Dryophthorinae</taxon>
        <taxon>Sitophilus</taxon>
    </lineage>
</organism>
<dbReference type="PANTHER" id="PTHR47510:SF3">
    <property type="entry name" value="ENDO_EXONUCLEASE_PHOSPHATASE DOMAIN-CONTAINING PROTEIN"/>
    <property type="match status" value="1"/>
</dbReference>
<dbReference type="OrthoDB" id="6819250at2759"/>
<dbReference type="InParanoid" id="A0A6J2YR73"/>
<evidence type="ECO:0000259" key="1">
    <source>
        <dbReference type="Pfam" id="PF00078"/>
    </source>
</evidence>
<keyword evidence="2" id="KW-1185">Reference proteome</keyword>
<name>A0A6J2YR73_SITOR</name>
<dbReference type="PANTHER" id="PTHR47510">
    <property type="entry name" value="REVERSE TRANSCRIPTASE DOMAIN-CONTAINING PROTEIN"/>
    <property type="match status" value="1"/>
</dbReference>
<protein>
    <submittedName>
        <fullName evidence="3">Uncharacterized protein LOC115889440</fullName>
    </submittedName>
</protein>
<feature type="domain" description="Reverse transcriptase" evidence="1">
    <location>
        <begin position="222"/>
        <end position="322"/>
    </location>
</feature>
<sequence>MDEYVPIYNTHKSKRTYSTWFTTDIIKTLKEKYRNFRKWKKTGCLTACATYKDLRTITKREIDRAYSNYLAEIQNSLCTNPKMLWHYINKRNVSSRIPGIMTFENNELNNTTDIVNGFATFFNSVYTNSESSCEPTTDTNSFFTTLPQLDETDVLKAMKKLKDKLTAGPDEIPSFLIRDCASVLAEPLTFIFNVAIKTATFPECWKTSKICPIFKSENTNNIEDYRFIAIISNFAKKFEMCIFEKLFYQVKRLIVDEQHGFIPNRSTVIDLVCFLQYTYKAIEAASQVDAISMDFSKAFDRMDHQILLTKLSQFGFSSQFEMSTTIIPIWAYTVRRVSWSSILSFLTI</sequence>
<accession>A0A6J2YR73</accession>
<dbReference type="GeneID" id="115889440"/>
<proteinExistence type="predicted"/>
<dbReference type="Proteomes" id="UP000504635">
    <property type="component" value="Unplaced"/>
</dbReference>